<proteinExistence type="predicted"/>
<evidence type="ECO:0000313" key="3">
    <source>
        <dbReference type="Proteomes" id="UP000190235"/>
    </source>
</evidence>
<keyword evidence="3" id="KW-1185">Reference proteome</keyword>
<dbReference type="Proteomes" id="UP000190235">
    <property type="component" value="Chromosome I"/>
</dbReference>
<dbReference type="RefSeq" id="WP_079735042.1">
    <property type="nucleotide sequence ID" value="NZ_LT670848.1"/>
</dbReference>
<sequence>MLKVLKFLPLLVSLVLSLNLKAQHTEFLKDEQPQLRDMFDNAAFHGHIRNFYMNTINRGDLKDYYTNATGGALGFTTGNFKGFEIGVKGIFTYKTFGSDLGVEDAVTGKNAKWEYELYDVLNKGNFKDLDRLEELFIRYRFGNSYLSYGKLETEFTPLLNHSDGRMKPFAHRGGWAHLNFNSKHEVNLGWIDGVSPRSTTEWFAMDETLGLFYNGFQPNGEMADNHEFYPSSGIGILNYNFRKDNLQLNFYDFYHDKVMNTIWAEIGYDLANFNFGVQYVYQHPFSYSEDLAYVNRYVQPGENGQILSSQLSWKKSGFNFAFAYTHAFDTGRFLFPKELGRDRFFTSIPRSRLEGLGNADVFTFKAEYHLPKPDFHIGIEMQQLQGPETGKFTFNKYNVDESFQINSHLSYHPHGFLEGLNFDILWIYRRNQNHTDAQSIFNKSNFNQLNFVTNFNF</sequence>
<evidence type="ECO:0000313" key="2">
    <source>
        <dbReference type="EMBL" id="SHM78205.1"/>
    </source>
</evidence>
<evidence type="ECO:0000256" key="1">
    <source>
        <dbReference type="SAM" id="SignalP"/>
    </source>
</evidence>
<dbReference type="AlphaFoldDB" id="A0A1M7LJ94"/>
<dbReference type="InterPro" id="IPR023614">
    <property type="entry name" value="Porin_dom_sf"/>
</dbReference>
<feature type="chain" id="PRO_5013291660" description="Outer membrane porin, OprD family" evidence="1">
    <location>
        <begin position="23"/>
        <end position="457"/>
    </location>
</feature>
<keyword evidence="1" id="KW-0732">Signal</keyword>
<evidence type="ECO:0008006" key="4">
    <source>
        <dbReference type="Google" id="ProtNLM"/>
    </source>
</evidence>
<protein>
    <recommendedName>
        <fullName evidence="4">Outer membrane porin, OprD family</fullName>
    </recommendedName>
</protein>
<dbReference type="EMBL" id="LT670848">
    <property type="protein sequence ID" value="SHM78205.1"/>
    <property type="molecule type" value="Genomic_DNA"/>
</dbReference>
<reference evidence="3" key="1">
    <citation type="submission" date="2016-11" db="EMBL/GenBank/DDBJ databases">
        <authorList>
            <person name="Varghese N."/>
            <person name="Submissions S."/>
        </authorList>
    </citation>
    <scope>NUCLEOTIDE SEQUENCE [LARGE SCALE GENOMIC DNA]</scope>
    <source>
        <strain evidence="3">ACAM 48</strain>
    </source>
</reference>
<dbReference type="STRING" id="143223.SAMN05878281_1940"/>
<dbReference type="OrthoDB" id="862900at2"/>
<dbReference type="Gene3D" id="2.40.160.10">
    <property type="entry name" value="Porin"/>
    <property type="match status" value="1"/>
</dbReference>
<organism evidence="2 3">
    <name type="scientific">Salegentibacter salegens</name>
    <dbReference type="NCBI Taxonomy" id="143223"/>
    <lineage>
        <taxon>Bacteria</taxon>
        <taxon>Pseudomonadati</taxon>
        <taxon>Bacteroidota</taxon>
        <taxon>Flavobacteriia</taxon>
        <taxon>Flavobacteriales</taxon>
        <taxon>Flavobacteriaceae</taxon>
        <taxon>Salegentibacter</taxon>
    </lineage>
</organism>
<accession>A0A1M7LJ94</accession>
<feature type="signal peptide" evidence="1">
    <location>
        <begin position="1"/>
        <end position="22"/>
    </location>
</feature>
<gene>
    <name evidence="2" type="ORF">SAMN05878281_1940</name>
</gene>
<name>A0A1M7LJ94_9FLAO</name>